<proteinExistence type="inferred from homology"/>
<name>A0ABV7ULS5_9HYPH</name>
<feature type="region of interest" description="Disordered" evidence="3">
    <location>
        <begin position="167"/>
        <end position="199"/>
    </location>
</feature>
<comment type="caution">
    <text evidence="5">The sequence shown here is derived from an EMBL/GenBank/DDBJ whole genome shotgun (WGS) entry which is preliminary data.</text>
</comment>
<evidence type="ECO:0000256" key="3">
    <source>
        <dbReference type="SAM" id="MobiDB-lite"/>
    </source>
</evidence>
<evidence type="ECO:0000256" key="1">
    <source>
        <dbReference type="ARBA" id="ARBA00006407"/>
    </source>
</evidence>
<organism evidence="5 6">
    <name type="scientific">Camelimonas fluminis</name>
    <dbReference type="NCBI Taxonomy" id="1576911"/>
    <lineage>
        <taxon>Bacteria</taxon>
        <taxon>Pseudomonadati</taxon>
        <taxon>Pseudomonadota</taxon>
        <taxon>Alphaproteobacteria</taxon>
        <taxon>Hyphomicrobiales</taxon>
        <taxon>Chelatococcaceae</taxon>
        <taxon>Camelimonas</taxon>
    </lineage>
</organism>
<dbReference type="InterPro" id="IPR014569">
    <property type="entry name" value="Ubq_cyt-c_CBP3-rel"/>
</dbReference>
<dbReference type="InterPro" id="IPR007129">
    <property type="entry name" value="Ubiqinol_cyt_c_chaperone_CPB3"/>
</dbReference>
<evidence type="ECO:0000256" key="2">
    <source>
        <dbReference type="ARBA" id="ARBA00006436"/>
    </source>
</evidence>
<dbReference type="RefSeq" id="WP_244642958.1">
    <property type="nucleotide sequence ID" value="NZ_BNCG01000004.1"/>
</dbReference>
<comment type="similarity">
    <text evidence="1">Belongs to the CBP3 family.</text>
</comment>
<dbReference type="PANTHER" id="PTHR12184:SF1">
    <property type="entry name" value="UBIQUINOL-CYTOCHROME-C REDUCTASE COMPLEX ASSEMBLY FACTOR 1"/>
    <property type="match status" value="1"/>
</dbReference>
<evidence type="ECO:0000313" key="5">
    <source>
        <dbReference type="EMBL" id="MFC3639702.1"/>
    </source>
</evidence>
<reference evidence="6" key="1">
    <citation type="journal article" date="2019" name="Int. J. Syst. Evol. Microbiol.">
        <title>The Global Catalogue of Microorganisms (GCM) 10K type strain sequencing project: providing services to taxonomists for standard genome sequencing and annotation.</title>
        <authorList>
            <consortium name="The Broad Institute Genomics Platform"/>
            <consortium name="The Broad Institute Genome Sequencing Center for Infectious Disease"/>
            <person name="Wu L."/>
            <person name="Ma J."/>
        </authorList>
    </citation>
    <scope>NUCLEOTIDE SEQUENCE [LARGE SCALE GENOMIC DNA]</scope>
    <source>
        <strain evidence="6">KCTC 42282</strain>
    </source>
</reference>
<dbReference type="EMBL" id="JBHRYC010000098">
    <property type="protein sequence ID" value="MFC3639702.1"/>
    <property type="molecule type" value="Genomic_DNA"/>
</dbReference>
<dbReference type="PANTHER" id="PTHR12184">
    <property type="entry name" value="UBIQUINOL-CYTOCHROME C REDUCTASE COMPLEX ASSEMBLY FACTOR 1 FAMILY MEMBER"/>
    <property type="match status" value="1"/>
</dbReference>
<dbReference type="Proteomes" id="UP001595704">
    <property type="component" value="Unassembled WGS sequence"/>
</dbReference>
<gene>
    <name evidence="5" type="ORF">ACFONL_20375</name>
</gene>
<evidence type="ECO:0000313" key="6">
    <source>
        <dbReference type="Proteomes" id="UP001595704"/>
    </source>
</evidence>
<dbReference type="InterPro" id="IPR021150">
    <property type="entry name" value="Ubiq_cyt_c_chap"/>
</dbReference>
<comment type="similarity">
    <text evidence="2">Belongs to the UPF0174 family.</text>
</comment>
<dbReference type="PIRSF" id="PIRSF032079">
    <property type="entry name" value="UCP032079"/>
    <property type="match status" value="1"/>
</dbReference>
<sequence>MAFRFFRKDPLRPVIDQLYGRVIAAARQPDFYEHYGVADSTQGRLELLELHAMLVMRRLRDLPAPADEVGQRFVDTVFEQIEHALREIGMGDTTVPKRMKSIAKGFYGRAKSYDAALAAADDAELAAALGRNVLDSDEPAPLLARYVRAAQQQLGALQLDDIAPTPAREADTPLFPDAAAVRRASGQTVPGEAVPQENI</sequence>
<evidence type="ECO:0000259" key="4">
    <source>
        <dbReference type="Pfam" id="PF03981"/>
    </source>
</evidence>
<feature type="domain" description="Ubiquinol-cytochrome c chaperone" evidence="4">
    <location>
        <begin position="33"/>
        <end position="165"/>
    </location>
</feature>
<protein>
    <submittedName>
        <fullName evidence="5">Ubiquinol-cytochrome C chaperone family protein</fullName>
    </submittedName>
</protein>
<keyword evidence="6" id="KW-1185">Reference proteome</keyword>
<dbReference type="Pfam" id="PF03981">
    <property type="entry name" value="Ubiq_cyt_C_chap"/>
    <property type="match status" value="1"/>
</dbReference>
<accession>A0ABV7ULS5</accession>